<protein>
    <submittedName>
        <fullName evidence="3">Methyltransferase domain-containing protein</fullName>
    </submittedName>
</protein>
<dbReference type="GO" id="GO:0008757">
    <property type="term" value="F:S-adenosylmethionine-dependent methyltransferase activity"/>
    <property type="evidence" value="ECO:0007669"/>
    <property type="project" value="InterPro"/>
</dbReference>
<dbReference type="CDD" id="cd02440">
    <property type="entry name" value="AdoMet_MTases"/>
    <property type="match status" value="1"/>
</dbReference>
<reference evidence="3 4" key="1">
    <citation type="submission" date="2017-01" db="EMBL/GenBank/DDBJ databases">
        <title>The cable genome- insights into the physiology and evolution of filamentous bacteria capable of sulfide oxidation via long distance electron transfer.</title>
        <authorList>
            <person name="Schreiber L."/>
            <person name="Bjerg J.T."/>
            <person name="Boggild A."/>
            <person name="Van De Vossenberg J."/>
            <person name="Meysman F."/>
            <person name="Nielsen L.P."/>
            <person name="Schramm A."/>
            <person name="Kjeldsen K.U."/>
        </authorList>
    </citation>
    <scope>NUCLEOTIDE SEQUENCE [LARGE SCALE GENOMIC DNA]</scope>
    <source>
        <strain evidence="3">A2</strain>
    </source>
</reference>
<keyword evidence="1" id="KW-1133">Transmembrane helix</keyword>
<gene>
    <name evidence="3" type="ORF">VT99_10055</name>
</gene>
<keyword evidence="1" id="KW-0812">Transmembrane</keyword>
<evidence type="ECO:0000313" key="4">
    <source>
        <dbReference type="Proteomes" id="UP000286862"/>
    </source>
</evidence>
<evidence type="ECO:0000256" key="1">
    <source>
        <dbReference type="SAM" id="Phobius"/>
    </source>
</evidence>
<evidence type="ECO:0000259" key="2">
    <source>
        <dbReference type="Pfam" id="PF08241"/>
    </source>
</evidence>
<dbReference type="EMBL" id="MTKQ01000005">
    <property type="protein sequence ID" value="RWX49378.1"/>
    <property type="molecule type" value="Genomic_DNA"/>
</dbReference>
<dbReference type="PANTHER" id="PTHR43861">
    <property type="entry name" value="TRANS-ACONITATE 2-METHYLTRANSFERASE-RELATED"/>
    <property type="match status" value="1"/>
</dbReference>
<dbReference type="Gene3D" id="3.40.50.150">
    <property type="entry name" value="Vaccinia Virus protein VP39"/>
    <property type="match status" value="1"/>
</dbReference>
<evidence type="ECO:0000313" key="3">
    <source>
        <dbReference type="EMBL" id="RWX49378.1"/>
    </source>
</evidence>
<organism evidence="3 4">
    <name type="scientific">Candidatus Electrothrix marina</name>
    <dbReference type="NCBI Taxonomy" id="1859130"/>
    <lineage>
        <taxon>Bacteria</taxon>
        <taxon>Pseudomonadati</taxon>
        <taxon>Thermodesulfobacteriota</taxon>
        <taxon>Desulfobulbia</taxon>
        <taxon>Desulfobulbales</taxon>
        <taxon>Desulfobulbaceae</taxon>
        <taxon>Candidatus Electrothrix</taxon>
    </lineage>
</organism>
<accession>A0A444J8G7</accession>
<dbReference type="AlphaFoldDB" id="A0A444J8G7"/>
<dbReference type="InterPro" id="IPR013216">
    <property type="entry name" value="Methyltransf_11"/>
</dbReference>
<name>A0A444J8G7_9BACT</name>
<dbReference type="Proteomes" id="UP000286862">
    <property type="component" value="Unassembled WGS sequence"/>
</dbReference>
<dbReference type="Pfam" id="PF08241">
    <property type="entry name" value="Methyltransf_11"/>
    <property type="match status" value="1"/>
</dbReference>
<comment type="caution">
    <text evidence="3">The sequence shown here is derived from an EMBL/GenBank/DDBJ whole genome shotgun (WGS) entry which is preliminary data.</text>
</comment>
<keyword evidence="1" id="KW-0472">Membrane</keyword>
<feature type="domain" description="Methyltransferase type 11" evidence="2">
    <location>
        <begin position="63"/>
        <end position="160"/>
    </location>
</feature>
<dbReference type="InterPro" id="IPR029063">
    <property type="entry name" value="SAM-dependent_MTases_sf"/>
</dbReference>
<sequence length="261" mass="29893">MVRILKKYWYLFLKQQDYLLGVWSCSAMKWRGFSSRPLHPKHLFDEQRANYLHGFFREGISFLDLGSGTGTDCLRAAEAGAAVSVGLEGDLSSIVTAVKRGQQQDRAIRFMQVNLEQGFLPFTDHCFDLVNLSNVLEHLHNRKNILTEIKRVKKENGLVVLSVPNAGTTWKKKLAAVGLDPKDDPDHKIEYIRQTLLEELQRADLTLCSELRVIIPSFPWNGLIAMSAFFSPAFYKRLQVAKRRYVHTHPDESIGWEFTVK</sequence>
<proteinExistence type="predicted"/>
<dbReference type="SUPFAM" id="SSF53335">
    <property type="entry name" value="S-adenosyl-L-methionine-dependent methyltransferases"/>
    <property type="match status" value="1"/>
</dbReference>
<dbReference type="GO" id="GO:0032259">
    <property type="term" value="P:methylation"/>
    <property type="evidence" value="ECO:0007669"/>
    <property type="project" value="UniProtKB-KW"/>
</dbReference>
<keyword evidence="3" id="KW-0808">Transferase</keyword>
<keyword evidence="3" id="KW-0489">Methyltransferase</keyword>
<feature type="transmembrane region" description="Helical" evidence="1">
    <location>
        <begin position="218"/>
        <end position="235"/>
    </location>
</feature>